<dbReference type="OrthoDB" id="9419at10239"/>
<evidence type="ECO:0000313" key="2">
    <source>
        <dbReference type="Proteomes" id="UP000201571"/>
    </source>
</evidence>
<organism evidence="1 2">
    <name type="scientific">Epinotia aporema granulovirus</name>
    <dbReference type="NCBI Taxonomy" id="166056"/>
    <lineage>
        <taxon>Viruses</taxon>
        <taxon>Viruses incertae sedis</taxon>
        <taxon>Naldaviricetes</taxon>
        <taxon>Lefavirales</taxon>
        <taxon>Baculoviridae</taxon>
        <taxon>Betabaculovirus</taxon>
        <taxon>Betabaculovirus epaporemae</taxon>
    </lineage>
</organism>
<proteinExistence type="predicted"/>
<dbReference type="GO" id="GO:0019028">
    <property type="term" value="C:viral capsid"/>
    <property type="evidence" value="ECO:0007669"/>
    <property type="project" value="InterPro"/>
</dbReference>
<name>K4EQF1_9BBAC</name>
<reference evidence="1 2" key="1">
    <citation type="journal article" date="2012" name="BMC Genomics">
        <title>Genome of Epinotia aporema granulovirus (EpapGV), a polyorganotropic fast killing betabaculovirus with a novel thymidylate kinase gene.</title>
        <authorList>
            <person name="Ferrelli M.L."/>
            <person name="Salvador R."/>
            <person name="Biedma M.E."/>
            <person name="Berretta M.F."/>
            <person name="Haase S."/>
            <person name="Sciocco-Cap A."/>
            <person name="Ghiringhelli P.D."/>
            <person name="Romanowski V."/>
        </authorList>
    </citation>
    <scope>NUCLEOTIDE SEQUENCE [LARGE SCALE GENOMIC DNA]</scope>
</reference>
<sequence length="293" mass="33779">MDYDLNTFNLRNLCIFQMLYNNYMCDALDSPCTTDAQNDDGTFICEGHLERYFKIGKMVLEIPSGTGQSFKILVGKTLVQQKDNRRVMIPYKKNYHELLNVESMSTMEKFILHTIYEDQEKITDLCTRLKNNELHDNELWTNLGSVVSQIMSRVMPNYLCRQEVSTDTRVFDASTGGDNALTVNTRYEEFPPFLKNLIRMLVRPITLNIGSEQLILEREATVSFSANGLSAPVLYNPVKPRFLLNPQREPRFQMRTVVEFDGRATRQQQALARYEVYTIARPMLAGTETVPNV</sequence>
<dbReference type="InterPro" id="IPR007589">
    <property type="entry name" value="Baculo_VP39"/>
</dbReference>
<dbReference type="Pfam" id="PF04501">
    <property type="entry name" value="Baculo_VP39"/>
    <property type="match status" value="1"/>
</dbReference>
<dbReference type="KEGG" id="vg:13842692"/>
<dbReference type="GO" id="GO:0005198">
    <property type="term" value="F:structural molecule activity"/>
    <property type="evidence" value="ECO:0007669"/>
    <property type="project" value="InterPro"/>
</dbReference>
<dbReference type="RefSeq" id="YP_006908600.1">
    <property type="nucleotide sequence ID" value="NC_018875.1"/>
</dbReference>
<keyword evidence="2" id="KW-1185">Reference proteome</keyword>
<protein>
    <submittedName>
        <fullName evidence="1">VP39</fullName>
    </submittedName>
</protein>
<evidence type="ECO:0000313" key="1">
    <source>
        <dbReference type="EMBL" id="AER41518.1"/>
    </source>
</evidence>
<dbReference type="Proteomes" id="UP000201571">
    <property type="component" value="Segment"/>
</dbReference>
<gene>
    <name evidence="1" type="primary">vp39</name>
</gene>
<dbReference type="EMBL" id="JN408834">
    <property type="protein sequence ID" value="AER41518.1"/>
    <property type="molecule type" value="Genomic_DNA"/>
</dbReference>
<dbReference type="GeneID" id="13842692"/>
<accession>K4EQF1</accession>